<dbReference type="InterPro" id="IPR001611">
    <property type="entry name" value="Leu-rich_rpt"/>
</dbReference>
<accession>A0A2Z6M8C7</accession>
<dbReference type="Proteomes" id="UP000242715">
    <property type="component" value="Unassembled WGS sequence"/>
</dbReference>
<reference evidence="2" key="1">
    <citation type="journal article" date="2017" name="Front. Plant Sci.">
        <title>Climate Clever Clovers: New Paradigm to Reduce the Environmental Footprint of Ruminants by Breeding Low Methanogenic Forages Utilizing Haplotype Variation.</title>
        <authorList>
            <person name="Kaur P."/>
            <person name="Appels R."/>
            <person name="Bayer P.E."/>
            <person name="Keeble-Gagnere G."/>
            <person name="Wang J."/>
            <person name="Hirakawa H."/>
            <person name="Shirasawa K."/>
            <person name="Vercoe P."/>
            <person name="Stefanova K."/>
            <person name="Durmic Z."/>
            <person name="Nichols P."/>
            <person name="Revell C."/>
            <person name="Isobe S.N."/>
            <person name="Edwards D."/>
            <person name="Erskine W."/>
        </authorList>
    </citation>
    <scope>NUCLEOTIDE SEQUENCE [LARGE SCALE GENOMIC DNA]</scope>
    <source>
        <strain evidence="2">cv. Daliak</strain>
    </source>
</reference>
<organism evidence="1 2">
    <name type="scientific">Trifolium subterraneum</name>
    <name type="common">Subterranean clover</name>
    <dbReference type="NCBI Taxonomy" id="3900"/>
    <lineage>
        <taxon>Eukaryota</taxon>
        <taxon>Viridiplantae</taxon>
        <taxon>Streptophyta</taxon>
        <taxon>Embryophyta</taxon>
        <taxon>Tracheophyta</taxon>
        <taxon>Spermatophyta</taxon>
        <taxon>Magnoliopsida</taxon>
        <taxon>eudicotyledons</taxon>
        <taxon>Gunneridae</taxon>
        <taxon>Pentapetalae</taxon>
        <taxon>rosids</taxon>
        <taxon>fabids</taxon>
        <taxon>Fabales</taxon>
        <taxon>Fabaceae</taxon>
        <taxon>Papilionoideae</taxon>
        <taxon>50 kb inversion clade</taxon>
        <taxon>NPAAA clade</taxon>
        <taxon>Hologalegina</taxon>
        <taxon>IRL clade</taxon>
        <taxon>Trifolieae</taxon>
        <taxon>Trifolium</taxon>
    </lineage>
</organism>
<evidence type="ECO:0008006" key="3">
    <source>
        <dbReference type="Google" id="ProtNLM"/>
    </source>
</evidence>
<dbReference type="Gene3D" id="3.80.10.10">
    <property type="entry name" value="Ribonuclease Inhibitor"/>
    <property type="match status" value="1"/>
</dbReference>
<dbReference type="EMBL" id="DF973333">
    <property type="protein sequence ID" value="GAU26353.1"/>
    <property type="molecule type" value="Genomic_DNA"/>
</dbReference>
<evidence type="ECO:0000313" key="1">
    <source>
        <dbReference type="EMBL" id="GAU26353.1"/>
    </source>
</evidence>
<dbReference type="AlphaFoldDB" id="A0A2Z6M8C7"/>
<gene>
    <name evidence="1" type="ORF">TSUD_101870</name>
</gene>
<dbReference type="SUPFAM" id="SSF52058">
    <property type="entry name" value="L domain-like"/>
    <property type="match status" value="1"/>
</dbReference>
<name>A0A2Z6M8C7_TRISU</name>
<evidence type="ECO:0000313" key="2">
    <source>
        <dbReference type="Proteomes" id="UP000242715"/>
    </source>
</evidence>
<dbReference type="InterPro" id="IPR032675">
    <property type="entry name" value="LRR_dom_sf"/>
</dbReference>
<protein>
    <recommendedName>
        <fullName evidence="3">NB-ARC domain-containing protein</fullName>
    </recommendedName>
</protein>
<dbReference type="Pfam" id="PF00560">
    <property type="entry name" value="LRR_1"/>
    <property type="match status" value="1"/>
</dbReference>
<keyword evidence="2" id="KW-1185">Reference proteome</keyword>
<dbReference type="OrthoDB" id="1407753at2759"/>
<dbReference type="PANTHER" id="PTHR47186">
    <property type="entry name" value="LEUCINE-RICH REPEAT-CONTAINING PROTEIN 57"/>
    <property type="match status" value="1"/>
</dbReference>
<sequence length="136" mass="16174">MQNERKVVKFNSTNIQEKVQHLSFSDSGEGVPAFGKMSRKIRTIEFWHPFQKELAITEPFVKWISNKFKYLRVLNIQGSDFQFLPECFDKMKHLRYLDLSYCWKLEKLPDFICKLQSLEILNLWKCVALACIPPNR</sequence>
<proteinExistence type="predicted"/>
<dbReference type="PANTHER" id="PTHR47186:SF42">
    <property type="entry name" value="DISEASE RESISTANCE RPP13-LIKE PROTEIN 1"/>
    <property type="match status" value="1"/>
</dbReference>